<dbReference type="AlphaFoldDB" id="A0AAN7UNS0"/>
<reference evidence="1 2" key="1">
    <citation type="submission" date="2023-10" db="EMBL/GenBank/DDBJ databases">
        <title>Draft genome sequence of Xylaria bambusicola isolate GMP-LS, the root and basal stem rot pathogen of sugarcane in Indonesia.</title>
        <authorList>
            <person name="Selvaraj P."/>
            <person name="Muralishankar V."/>
            <person name="Muruganantham S."/>
            <person name="Sp S."/>
            <person name="Haryani S."/>
            <person name="Lau K.J.X."/>
            <person name="Naqvi N.I."/>
        </authorList>
    </citation>
    <scope>NUCLEOTIDE SEQUENCE [LARGE SCALE GENOMIC DNA]</scope>
    <source>
        <strain evidence="1">GMP-LS</strain>
    </source>
</reference>
<protein>
    <submittedName>
        <fullName evidence="1">Uncharacterized protein</fullName>
    </submittedName>
</protein>
<dbReference type="EMBL" id="JAWHQM010000010">
    <property type="protein sequence ID" value="KAK5629084.1"/>
    <property type="molecule type" value="Genomic_DNA"/>
</dbReference>
<comment type="caution">
    <text evidence="1">The sequence shown here is derived from an EMBL/GenBank/DDBJ whole genome shotgun (WGS) entry which is preliminary data.</text>
</comment>
<dbReference type="Proteomes" id="UP001305414">
    <property type="component" value="Unassembled WGS sequence"/>
</dbReference>
<name>A0AAN7UNS0_9PEZI</name>
<organism evidence="1 2">
    <name type="scientific">Xylaria bambusicola</name>
    <dbReference type="NCBI Taxonomy" id="326684"/>
    <lineage>
        <taxon>Eukaryota</taxon>
        <taxon>Fungi</taxon>
        <taxon>Dikarya</taxon>
        <taxon>Ascomycota</taxon>
        <taxon>Pezizomycotina</taxon>
        <taxon>Sordariomycetes</taxon>
        <taxon>Xylariomycetidae</taxon>
        <taxon>Xylariales</taxon>
        <taxon>Xylariaceae</taxon>
        <taxon>Xylaria</taxon>
    </lineage>
</organism>
<sequence>MTFASFLGFESNINSVTYTANASTKGCVIEDGRPKNGTVRTGSVQVMSQYLIAIVLTSKSL</sequence>
<proteinExistence type="predicted"/>
<gene>
    <name evidence="1" type="ORF">RRF57_004799</name>
</gene>
<evidence type="ECO:0000313" key="1">
    <source>
        <dbReference type="EMBL" id="KAK5629084.1"/>
    </source>
</evidence>
<accession>A0AAN7UNS0</accession>
<evidence type="ECO:0000313" key="2">
    <source>
        <dbReference type="Proteomes" id="UP001305414"/>
    </source>
</evidence>
<keyword evidence="2" id="KW-1185">Reference proteome</keyword>